<dbReference type="Gene3D" id="3.30.465.10">
    <property type="match status" value="1"/>
</dbReference>
<dbReference type="PROSITE" id="PS51387">
    <property type="entry name" value="FAD_PCMH"/>
    <property type="match status" value="1"/>
</dbReference>
<dbReference type="InterPro" id="IPR016166">
    <property type="entry name" value="FAD-bd_PCMH"/>
</dbReference>
<dbReference type="InterPro" id="IPR050416">
    <property type="entry name" value="FAD-linked_Oxidoreductase"/>
</dbReference>
<dbReference type="OrthoDB" id="2151789at2759"/>
<gene>
    <name evidence="7" type="ORF">BDV25DRAFT_20937</name>
</gene>
<organism evidence="7 8">
    <name type="scientific">Aspergillus avenaceus</name>
    <dbReference type="NCBI Taxonomy" id="36643"/>
    <lineage>
        <taxon>Eukaryota</taxon>
        <taxon>Fungi</taxon>
        <taxon>Dikarya</taxon>
        <taxon>Ascomycota</taxon>
        <taxon>Pezizomycotina</taxon>
        <taxon>Eurotiomycetes</taxon>
        <taxon>Eurotiomycetidae</taxon>
        <taxon>Eurotiales</taxon>
        <taxon>Aspergillaceae</taxon>
        <taxon>Aspergillus</taxon>
        <taxon>Aspergillus subgen. Circumdati</taxon>
    </lineage>
</organism>
<reference evidence="7 8" key="1">
    <citation type="submission" date="2019-04" db="EMBL/GenBank/DDBJ databases">
        <title>Friends and foes A comparative genomics study of 23 Aspergillus species from section Flavi.</title>
        <authorList>
            <consortium name="DOE Joint Genome Institute"/>
            <person name="Kjaerbolling I."/>
            <person name="Vesth T."/>
            <person name="Frisvad J.C."/>
            <person name="Nybo J.L."/>
            <person name="Theobald S."/>
            <person name="Kildgaard S."/>
            <person name="Isbrandt T."/>
            <person name="Kuo A."/>
            <person name="Sato A."/>
            <person name="Lyhne E.K."/>
            <person name="Kogle M.E."/>
            <person name="Wiebenga A."/>
            <person name="Kun R.S."/>
            <person name="Lubbers R.J."/>
            <person name="Makela M.R."/>
            <person name="Barry K."/>
            <person name="Chovatia M."/>
            <person name="Clum A."/>
            <person name="Daum C."/>
            <person name="Haridas S."/>
            <person name="He G."/>
            <person name="LaButti K."/>
            <person name="Lipzen A."/>
            <person name="Mondo S."/>
            <person name="Riley R."/>
            <person name="Salamov A."/>
            <person name="Simmons B.A."/>
            <person name="Magnuson J.K."/>
            <person name="Henrissat B."/>
            <person name="Mortensen U.H."/>
            <person name="Larsen T.O."/>
            <person name="Devries R.P."/>
            <person name="Grigoriev I.V."/>
            <person name="Machida M."/>
            <person name="Baker S.E."/>
            <person name="Andersen M.R."/>
        </authorList>
    </citation>
    <scope>NUCLEOTIDE SEQUENCE [LARGE SCALE GENOMIC DNA]</scope>
    <source>
        <strain evidence="7 8">IBT 18842</strain>
    </source>
</reference>
<evidence type="ECO:0000313" key="8">
    <source>
        <dbReference type="Proteomes" id="UP000325780"/>
    </source>
</evidence>
<keyword evidence="8" id="KW-1185">Reference proteome</keyword>
<evidence type="ECO:0000256" key="5">
    <source>
        <dbReference type="SAM" id="SignalP"/>
    </source>
</evidence>
<proteinExistence type="inferred from homology"/>
<feature type="domain" description="FAD-binding PCMH-type" evidence="6">
    <location>
        <begin position="72"/>
        <end position="248"/>
    </location>
</feature>
<dbReference type="SUPFAM" id="SSF56176">
    <property type="entry name" value="FAD-binding/transporter-associated domain-like"/>
    <property type="match status" value="1"/>
</dbReference>
<dbReference type="GO" id="GO:0016491">
    <property type="term" value="F:oxidoreductase activity"/>
    <property type="evidence" value="ECO:0007669"/>
    <property type="project" value="UniProtKB-KW"/>
</dbReference>
<evidence type="ECO:0000256" key="4">
    <source>
        <dbReference type="ARBA" id="ARBA00023002"/>
    </source>
</evidence>
<accession>A0A5N6TPZ1</accession>
<evidence type="ECO:0000256" key="3">
    <source>
        <dbReference type="ARBA" id="ARBA00022827"/>
    </source>
</evidence>
<dbReference type="Proteomes" id="UP000325780">
    <property type="component" value="Unassembled WGS sequence"/>
</dbReference>
<evidence type="ECO:0000256" key="2">
    <source>
        <dbReference type="ARBA" id="ARBA00022630"/>
    </source>
</evidence>
<dbReference type="InterPro" id="IPR016169">
    <property type="entry name" value="FAD-bd_PCMH_sub2"/>
</dbReference>
<feature type="signal peptide" evidence="5">
    <location>
        <begin position="1"/>
        <end position="34"/>
    </location>
</feature>
<dbReference type="PANTHER" id="PTHR42973">
    <property type="entry name" value="BINDING OXIDOREDUCTASE, PUTATIVE (AFU_ORTHOLOGUE AFUA_1G17690)-RELATED"/>
    <property type="match status" value="1"/>
</dbReference>
<feature type="chain" id="PRO_5024913233" description="FAD-binding PCMH-type domain-containing protein" evidence="5">
    <location>
        <begin position="35"/>
        <end position="511"/>
    </location>
</feature>
<dbReference type="GO" id="GO:0071949">
    <property type="term" value="F:FAD binding"/>
    <property type="evidence" value="ECO:0007669"/>
    <property type="project" value="InterPro"/>
</dbReference>
<evidence type="ECO:0000259" key="6">
    <source>
        <dbReference type="PROSITE" id="PS51387"/>
    </source>
</evidence>
<evidence type="ECO:0000313" key="7">
    <source>
        <dbReference type="EMBL" id="KAE8148199.1"/>
    </source>
</evidence>
<dbReference type="EMBL" id="ML742170">
    <property type="protein sequence ID" value="KAE8148199.1"/>
    <property type="molecule type" value="Genomic_DNA"/>
</dbReference>
<protein>
    <recommendedName>
        <fullName evidence="6">FAD-binding PCMH-type domain-containing protein</fullName>
    </recommendedName>
</protein>
<comment type="similarity">
    <text evidence="1">Belongs to the oxygen-dependent FAD-linked oxidoreductase family.</text>
</comment>
<evidence type="ECO:0000256" key="1">
    <source>
        <dbReference type="ARBA" id="ARBA00005466"/>
    </source>
</evidence>
<keyword evidence="2" id="KW-0285">Flavoprotein</keyword>
<dbReference type="AlphaFoldDB" id="A0A5N6TPZ1"/>
<keyword evidence="5" id="KW-0732">Signal</keyword>
<dbReference type="InterPro" id="IPR036318">
    <property type="entry name" value="FAD-bd_PCMH-like_sf"/>
</dbReference>
<sequence length="511" mass="56166">MQFLSFLSSISFGMTLLCAVFALLVAFLNSTGQATSSSSCCAALQSALQSQVFNVNTDTYQRSVESYWSLDTQLRPACIVQPRNPQEVSLAVTTLVTTNDQSPQCQFAIRSGGHSAVPGTSNIQGGVTIDLSLLNSTVYHPDKGFASIGPGARWESVYKELKQYDVTVTGGRDATVGVGGLITGGGNSFFAAEHGFGCDNVVNFEIILANGSLINANNSTHADLWKALKGGSGNFGIVTRFDLTTFPHKYFWGGMVEYDGFTTPQQISALVDFTDRIAEDRYASLLPMYRYDSSSDFNRVAVAMHYTKPEAFPSAFQDFYRLPNISSTVRFDHIYNFTREMSPLAGLHHILLTQTFINDARVVQKAIELQNHYISEAKAKAHGNDWTLISLFQPFPAVFGQLAKHKGGNMLGLDDENNHILYLLGYSWDNTADNDLFNSIGYKVFGEVQSYAKELGVDGRYVYLNYAGKGQNPLQSYGEDNAREIARVAKTYDPQGVFQRQVPGGFKISMA</sequence>
<keyword evidence="4" id="KW-0560">Oxidoreductase</keyword>
<dbReference type="Pfam" id="PF01565">
    <property type="entry name" value="FAD_binding_4"/>
    <property type="match status" value="1"/>
</dbReference>
<dbReference type="PANTHER" id="PTHR42973:SF53">
    <property type="entry name" value="FAD-BINDING PCMH-TYPE DOMAIN-CONTAINING PROTEIN-RELATED"/>
    <property type="match status" value="1"/>
</dbReference>
<keyword evidence="3" id="KW-0274">FAD</keyword>
<dbReference type="InterPro" id="IPR006094">
    <property type="entry name" value="Oxid_FAD_bind_N"/>
</dbReference>
<name>A0A5N6TPZ1_ASPAV</name>